<dbReference type="PANTHER" id="PTHR43102:SF2">
    <property type="entry name" value="GAF DOMAIN-CONTAINING PROTEIN"/>
    <property type="match status" value="1"/>
</dbReference>
<dbReference type="AlphaFoldDB" id="A0A512BS21"/>
<sequence>MNDMVLGSNAPCWNEIDRLAALREFEILDTAPEGAFDGIARIAAHVCNAPIALVSFVDERRQWFKSDIGLGVKETGLDLSVCAHAILQHGLFVIPDMARDPRLDCNLSNAEGQRLRFYAGAVLETNDGFPLGTLCVLDYAPRPEGLTNE</sequence>
<proteinExistence type="predicted"/>
<dbReference type="EMBL" id="BJYU01000030">
    <property type="protein sequence ID" value="GEO14798.1"/>
    <property type="molecule type" value="Genomic_DNA"/>
</dbReference>
<evidence type="ECO:0000313" key="3">
    <source>
        <dbReference type="Proteomes" id="UP000321085"/>
    </source>
</evidence>
<evidence type="ECO:0000259" key="1">
    <source>
        <dbReference type="Pfam" id="PF01590"/>
    </source>
</evidence>
<evidence type="ECO:0000313" key="2">
    <source>
        <dbReference type="EMBL" id="GEO14798.1"/>
    </source>
</evidence>
<dbReference type="InterPro" id="IPR029016">
    <property type="entry name" value="GAF-like_dom_sf"/>
</dbReference>
<protein>
    <recommendedName>
        <fullName evidence="1">GAF domain-containing protein</fullName>
    </recommendedName>
</protein>
<accession>A0A512BS21</accession>
<dbReference type="SUPFAM" id="SSF55781">
    <property type="entry name" value="GAF domain-like"/>
    <property type="match status" value="1"/>
</dbReference>
<dbReference type="Gene3D" id="3.30.450.40">
    <property type="match status" value="1"/>
</dbReference>
<dbReference type="InterPro" id="IPR003018">
    <property type="entry name" value="GAF"/>
</dbReference>
<gene>
    <name evidence="2" type="ORF">MAE02_24940</name>
</gene>
<feature type="domain" description="GAF" evidence="1">
    <location>
        <begin position="33"/>
        <end position="143"/>
    </location>
</feature>
<organism evidence="2 3">
    <name type="scientific">Microvirga aerophila</name>
    <dbReference type="NCBI Taxonomy" id="670291"/>
    <lineage>
        <taxon>Bacteria</taxon>
        <taxon>Pseudomonadati</taxon>
        <taxon>Pseudomonadota</taxon>
        <taxon>Alphaproteobacteria</taxon>
        <taxon>Hyphomicrobiales</taxon>
        <taxon>Methylobacteriaceae</taxon>
        <taxon>Microvirga</taxon>
    </lineage>
</organism>
<comment type="caution">
    <text evidence="2">The sequence shown here is derived from an EMBL/GenBank/DDBJ whole genome shotgun (WGS) entry which is preliminary data.</text>
</comment>
<dbReference type="PANTHER" id="PTHR43102">
    <property type="entry name" value="SLR1143 PROTEIN"/>
    <property type="match status" value="1"/>
</dbReference>
<dbReference type="Proteomes" id="UP000321085">
    <property type="component" value="Unassembled WGS sequence"/>
</dbReference>
<keyword evidence="3" id="KW-1185">Reference proteome</keyword>
<name>A0A512BS21_9HYPH</name>
<dbReference type="Pfam" id="PF01590">
    <property type="entry name" value="GAF"/>
    <property type="match status" value="1"/>
</dbReference>
<reference evidence="2 3" key="1">
    <citation type="submission" date="2019-07" db="EMBL/GenBank/DDBJ databases">
        <title>Whole genome shotgun sequence of Microvirga aerophila NBRC 106136.</title>
        <authorList>
            <person name="Hosoyama A."/>
            <person name="Uohara A."/>
            <person name="Ohji S."/>
            <person name="Ichikawa N."/>
        </authorList>
    </citation>
    <scope>NUCLEOTIDE SEQUENCE [LARGE SCALE GENOMIC DNA]</scope>
    <source>
        <strain evidence="2 3">NBRC 106136</strain>
    </source>
</reference>